<dbReference type="PANTHER" id="PTHR42879">
    <property type="entry name" value="3-OXOACYL-(ACYL-CARRIER-PROTEIN) REDUCTASE"/>
    <property type="match status" value="1"/>
</dbReference>
<dbReference type="Pfam" id="PF13561">
    <property type="entry name" value="adh_short_C2"/>
    <property type="match status" value="1"/>
</dbReference>
<dbReference type="InterPro" id="IPR050259">
    <property type="entry name" value="SDR"/>
</dbReference>
<dbReference type="EMBL" id="JAUEDK010000004">
    <property type="protein sequence ID" value="MDN0073897.1"/>
    <property type="molecule type" value="Genomic_DNA"/>
</dbReference>
<evidence type="ECO:0000256" key="2">
    <source>
        <dbReference type="SAM" id="MobiDB-lite"/>
    </source>
</evidence>
<feature type="region of interest" description="Disordered" evidence="2">
    <location>
        <begin position="261"/>
        <end position="286"/>
    </location>
</feature>
<organism evidence="4 5">
    <name type="scientific">Crenobacter oryzisoli</name>
    <dbReference type="NCBI Taxonomy" id="3056844"/>
    <lineage>
        <taxon>Bacteria</taxon>
        <taxon>Pseudomonadati</taxon>
        <taxon>Pseudomonadota</taxon>
        <taxon>Betaproteobacteria</taxon>
        <taxon>Neisseriales</taxon>
        <taxon>Neisseriaceae</taxon>
        <taxon>Crenobacter</taxon>
    </lineage>
</organism>
<dbReference type="SMART" id="SM00822">
    <property type="entry name" value="PKS_KR"/>
    <property type="match status" value="1"/>
</dbReference>
<dbReference type="InterPro" id="IPR002347">
    <property type="entry name" value="SDR_fam"/>
</dbReference>
<reference evidence="4" key="1">
    <citation type="submission" date="2023-06" db="EMBL/GenBank/DDBJ databases">
        <authorList>
            <person name="Zhang S."/>
        </authorList>
    </citation>
    <scope>NUCLEOTIDE SEQUENCE</scope>
    <source>
        <strain evidence="4">SG2303</strain>
    </source>
</reference>
<dbReference type="InterPro" id="IPR036291">
    <property type="entry name" value="NAD(P)-bd_dom_sf"/>
</dbReference>
<comment type="caution">
    <text evidence="4">The sequence shown here is derived from an EMBL/GenBank/DDBJ whole genome shotgun (WGS) entry which is preliminary data.</text>
</comment>
<dbReference type="RefSeq" id="WP_289828445.1">
    <property type="nucleotide sequence ID" value="NZ_JAUEDK010000004.1"/>
</dbReference>
<evidence type="ECO:0000313" key="5">
    <source>
        <dbReference type="Proteomes" id="UP001168540"/>
    </source>
</evidence>
<dbReference type="Proteomes" id="UP001168540">
    <property type="component" value="Unassembled WGS sequence"/>
</dbReference>
<dbReference type="PROSITE" id="PS00061">
    <property type="entry name" value="ADH_SHORT"/>
    <property type="match status" value="1"/>
</dbReference>
<feature type="domain" description="Ketoreductase" evidence="3">
    <location>
        <begin position="8"/>
        <end position="193"/>
    </location>
</feature>
<dbReference type="SUPFAM" id="SSF51735">
    <property type="entry name" value="NAD(P)-binding Rossmann-fold domains"/>
    <property type="match status" value="1"/>
</dbReference>
<dbReference type="Gene3D" id="3.40.50.720">
    <property type="entry name" value="NAD(P)-binding Rossmann-like Domain"/>
    <property type="match status" value="1"/>
</dbReference>
<dbReference type="NCBIfam" id="NF005559">
    <property type="entry name" value="PRK07231.1"/>
    <property type="match status" value="1"/>
</dbReference>
<protein>
    <submittedName>
        <fullName evidence="4">SDR family NAD(P)-dependent oxidoreductase</fullName>
    </submittedName>
</protein>
<keyword evidence="5" id="KW-1185">Reference proteome</keyword>
<sequence length="286" mass="29288">MTGRLQGKVALITGAGTGIGAATARRFAAEGAKVVICGRRKAPLETVVESILAQGGEAAWVQADVTDEASVENAVQTAVKHFGSLDIMVNNAVNYTWGVLEQVSTDDWRTCLSGSLDPVFFGTRAALRVMKAQGGGAIVNLGSVAGLLGSPGLSAYGAAKAGVLNFSRAVALEAAQSNVRVNVVIPGVVWSEGTREALNSEEVARGTARAVPMGRIGEPEELANAILFLASNEASYITGQSLVVDGGKTCRLDVGATDYVSDTSSERREAAGQGAEQGLAGGEAHA</sequence>
<dbReference type="CDD" id="cd05233">
    <property type="entry name" value="SDR_c"/>
    <property type="match status" value="1"/>
</dbReference>
<accession>A0ABT7XJD1</accession>
<dbReference type="PRINTS" id="PR00080">
    <property type="entry name" value="SDRFAMILY"/>
</dbReference>
<name>A0ABT7XJD1_9NEIS</name>
<evidence type="ECO:0000256" key="1">
    <source>
        <dbReference type="ARBA" id="ARBA00006484"/>
    </source>
</evidence>
<dbReference type="PANTHER" id="PTHR42879:SF2">
    <property type="entry name" value="3-OXOACYL-[ACYL-CARRIER-PROTEIN] REDUCTASE FABG"/>
    <property type="match status" value="1"/>
</dbReference>
<dbReference type="InterPro" id="IPR020904">
    <property type="entry name" value="Sc_DH/Rdtase_CS"/>
</dbReference>
<comment type="similarity">
    <text evidence="1">Belongs to the short-chain dehydrogenases/reductases (SDR) family.</text>
</comment>
<gene>
    <name evidence="4" type="ORF">QU481_03195</name>
</gene>
<evidence type="ECO:0000259" key="3">
    <source>
        <dbReference type="SMART" id="SM00822"/>
    </source>
</evidence>
<proteinExistence type="inferred from homology"/>
<dbReference type="InterPro" id="IPR057326">
    <property type="entry name" value="KR_dom"/>
</dbReference>
<evidence type="ECO:0000313" key="4">
    <source>
        <dbReference type="EMBL" id="MDN0073897.1"/>
    </source>
</evidence>
<dbReference type="PRINTS" id="PR00081">
    <property type="entry name" value="GDHRDH"/>
</dbReference>